<evidence type="ECO:0000313" key="7">
    <source>
        <dbReference type="EMBL" id="RVU34757.1"/>
    </source>
</evidence>
<evidence type="ECO:0000256" key="5">
    <source>
        <dbReference type="SAM" id="MobiDB-lite"/>
    </source>
</evidence>
<dbReference type="AlphaFoldDB" id="A0A3S2W7M6"/>
<comment type="similarity">
    <text evidence="1">Belongs to the peptidase S49 family.</text>
</comment>
<protein>
    <submittedName>
        <fullName evidence="7">S49 family peptidase</fullName>
    </submittedName>
</protein>
<dbReference type="Gene3D" id="6.20.330.10">
    <property type="match status" value="1"/>
</dbReference>
<feature type="region of interest" description="Disordered" evidence="5">
    <location>
        <begin position="1"/>
        <end position="22"/>
    </location>
</feature>
<reference evidence="8" key="1">
    <citation type="submission" date="2019-01" db="EMBL/GenBank/DDBJ databases">
        <title>Gri0909 isolated from a small marine red alga.</title>
        <authorList>
            <person name="Kim J."/>
            <person name="Jeong S.E."/>
            <person name="Jeon C.O."/>
        </authorList>
    </citation>
    <scope>NUCLEOTIDE SEQUENCE [LARGE SCALE GENOMIC DNA]</scope>
    <source>
        <strain evidence="8">Gri0909</strain>
    </source>
</reference>
<gene>
    <name evidence="7" type="ORF">EOI86_18080</name>
</gene>
<dbReference type="EMBL" id="SADE01000003">
    <property type="protein sequence ID" value="RVU34757.1"/>
    <property type="molecule type" value="Genomic_DNA"/>
</dbReference>
<dbReference type="InterPro" id="IPR002142">
    <property type="entry name" value="Peptidase_S49"/>
</dbReference>
<dbReference type="RefSeq" id="WP_127766885.1">
    <property type="nucleotide sequence ID" value="NZ_SADE01000003.1"/>
</dbReference>
<comment type="caution">
    <text evidence="7">The sequence shown here is derived from an EMBL/GenBank/DDBJ whole genome shotgun (WGS) entry which is preliminary data.</text>
</comment>
<sequence length="318" mass="34228">MTEKDQTGGKSAGGTQGKPGKPYPFVRKIPFIGQRLADRMEAGPVIPVIRLTGVVGDAGRFRQSGLTLADLAEPIDKAFENDKAVAVAIIVNSPGGSPVQSDLIAKRIRLLAAQKDRKVIAFLEDAAASGGYWLACAADEIYAADASVVGSIGVISAGFGFPALLEKAGIERRVYTAGEAKAQLDPFQPENQDDIKRLKALQKNIHEQFTGWVKERRGDRLKAPEKKLFSGEFWTGQQALELGLVDGLGEIRTICRGKFGENVKLPIMTPRKGWVQRMVGLRGDSGFGGSIGADLASALPDALVNAADRRFWWSRLGL</sequence>
<evidence type="ECO:0000259" key="6">
    <source>
        <dbReference type="Pfam" id="PF01343"/>
    </source>
</evidence>
<dbReference type="GO" id="GO:0006508">
    <property type="term" value="P:proteolysis"/>
    <property type="evidence" value="ECO:0007669"/>
    <property type="project" value="UniProtKB-KW"/>
</dbReference>
<dbReference type="Pfam" id="PF01343">
    <property type="entry name" value="Peptidase_S49"/>
    <property type="match status" value="1"/>
</dbReference>
<dbReference type="InterPro" id="IPR047272">
    <property type="entry name" value="S49_SppA_C"/>
</dbReference>
<keyword evidence="2" id="KW-0645">Protease</keyword>
<dbReference type="InterPro" id="IPR029045">
    <property type="entry name" value="ClpP/crotonase-like_dom_sf"/>
</dbReference>
<dbReference type="PANTHER" id="PTHR42987">
    <property type="entry name" value="PEPTIDASE S49"/>
    <property type="match status" value="1"/>
</dbReference>
<evidence type="ECO:0000256" key="2">
    <source>
        <dbReference type="ARBA" id="ARBA00022670"/>
    </source>
</evidence>
<keyword evidence="3" id="KW-0378">Hydrolase</keyword>
<dbReference type="Gene3D" id="3.90.226.10">
    <property type="entry name" value="2-enoyl-CoA Hydratase, Chain A, domain 1"/>
    <property type="match status" value="1"/>
</dbReference>
<name>A0A3S2W7M6_9PROT</name>
<dbReference type="OrthoDB" id="9764363at2"/>
<dbReference type="PANTHER" id="PTHR42987:SF8">
    <property type="entry name" value="PROTEINASE"/>
    <property type="match status" value="1"/>
</dbReference>
<keyword evidence="4" id="KW-0720">Serine protease</keyword>
<evidence type="ECO:0000256" key="3">
    <source>
        <dbReference type="ARBA" id="ARBA00022801"/>
    </source>
</evidence>
<dbReference type="CDD" id="cd07023">
    <property type="entry name" value="S49_Sppa_N_C"/>
    <property type="match status" value="1"/>
</dbReference>
<accession>A0A3S2W7M6</accession>
<dbReference type="GO" id="GO:0008236">
    <property type="term" value="F:serine-type peptidase activity"/>
    <property type="evidence" value="ECO:0007669"/>
    <property type="project" value="UniProtKB-KW"/>
</dbReference>
<proteinExistence type="inferred from homology"/>
<evidence type="ECO:0000256" key="4">
    <source>
        <dbReference type="ARBA" id="ARBA00022825"/>
    </source>
</evidence>
<evidence type="ECO:0000313" key="8">
    <source>
        <dbReference type="Proteomes" id="UP000287447"/>
    </source>
</evidence>
<keyword evidence="8" id="KW-1185">Reference proteome</keyword>
<organism evidence="7 8">
    <name type="scientific">Hwanghaeella grinnelliae</name>
    <dbReference type="NCBI Taxonomy" id="2500179"/>
    <lineage>
        <taxon>Bacteria</taxon>
        <taxon>Pseudomonadati</taxon>
        <taxon>Pseudomonadota</taxon>
        <taxon>Alphaproteobacteria</taxon>
        <taxon>Rhodospirillales</taxon>
        <taxon>Rhodospirillaceae</taxon>
        <taxon>Hwanghaeella</taxon>
    </lineage>
</organism>
<evidence type="ECO:0000256" key="1">
    <source>
        <dbReference type="ARBA" id="ARBA00008683"/>
    </source>
</evidence>
<dbReference type="SUPFAM" id="SSF52096">
    <property type="entry name" value="ClpP/crotonase"/>
    <property type="match status" value="1"/>
</dbReference>
<dbReference type="Proteomes" id="UP000287447">
    <property type="component" value="Unassembled WGS sequence"/>
</dbReference>
<feature type="domain" description="Peptidase S49" evidence="6">
    <location>
        <begin position="114"/>
        <end position="254"/>
    </location>
</feature>